<comment type="caution">
    <text evidence="1">The sequence shown here is derived from an EMBL/GenBank/DDBJ whole genome shotgun (WGS) entry which is preliminary data.</text>
</comment>
<protein>
    <recommendedName>
        <fullName evidence="3">ParA family protein</fullName>
    </recommendedName>
</protein>
<proteinExistence type="predicted"/>
<evidence type="ECO:0000313" key="1">
    <source>
        <dbReference type="EMBL" id="NDL66691.1"/>
    </source>
</evidence>
<keyword evidence="2" id="KW-1185">Reference proteome</keyword>
<dbReference type="SUPFAM" id="SSF52540">
    <property type="entry name" value="P-loop containing nucleoside triphosphate hydrolases"/>
    <property type="match status" value="1"/>
</dbReference>
<dbReference type="EMBL" id="JAAEEH010000005">
    <property type="protein sequence ID" value="NDL66691.1"/>
    <property type="molecule type" value="Genomic_DNA"/>
</dbReference>
<dbReference type="Gene3D" id="3.40.50.300">
    <property type="entry name" value="P-loop containing nucleotide triphosphate hydrolases"/>
    <property type="match status" value="1"/>
</dbReference>
<evidence type="ECO:0000313" key="2">
    <source>
        <dbReference type="Proteomes" id="UP000461585"/>
    </source>
</evidence>
<dbReference type="AlphaFoldDB" id="A0A7X5KLC6"/>
<name>A0A7X5KLC6_9FIRM</name>
<dbReference type="Gene3D" id="3.40.50.10850">
    <property type="entry name" value="Ntrc-like two-domain protein"/>
    <property type="match status" value="1"/>
</dbReference>
<dbReference type="InterPro" id="IPR027417">
    <property type="entry name" value="P-loop_NTPase"/>
</dbReference>
<accession>A0A7X5KLC6</accession>
<sequence length="364" mass="41195">MSKRNIAILSEDTPYIQAFTTYLVFSKKNNFQIFNFHHIQEVKEAYRLQPLDLLLLAEEYLELELDFDPALPVVVMTEALSKVPEERYKRMMRYQRMDAMEEAIGRLAASQGNRVPVPAFNRFERIIGIYSPMGGGGKTTVGVGLSLALAEIAAKVLYMPLEGLYTFRDIGNLPCSNGNLSEMIYHFHKIRKIPSVQWTLPVEKGAEGYLHYFRPVDASGDLDHLDGKLLQSAIRHLMDHTGYQFVVLDLGNAMTPFQRDAMEGCDEIWCIVAGGIRGHQKQEAWKRDLAAQQLDHWLEKTVPVVNQVNPGMEEMEMQGEGRHGIPWVPEASKVQNGVLGIEMGGQFGEAVRRIAQERMDAWKG</sequence>
<dbReference type="Proteomes" id="UP000461585">
    <property type="component" value="Unassembled WGS sequence"/>
</dbReference>
<evidence type="ECO:0008006" key="3">
    <source>
        <dbReference type="Google" id="ProtNLM"/>
    </source>
</evidence>
<organism evidence="1 2">
    <name type="scientific">Anaerotalea alkaliphila</name>
    <dbReference type="NCBI Taxonomy" id="2662126"/>
    <lineage>
        <taxon>Bacteria</taxon>
        <taxon>Bacillati</taxon>
        <taxon>Bacillota</taxon>
        <taxon>Clostridia</taxon>
        <taxon>Eubacteriales</taxon>
        <taxon>Anaerotalea</taxon>
    </lineage>
</organism>
<dbReference type="RefSeq" id="WP_162369420.1">
    <property type="nucleotide sequence ID" value="NZ_JAAEEH010000005.1"/>
</dbReference>
<gene>
    <name evidence="1" type="ORF">GXN74_02900</name>
</gene>
<reference evidence="1 2" key="1">
    <citation type="submission" date="2020-01" db="EMBL/GenBank/DDBJ databases">
        <title>Anaeroalcalibacter tamaniensis gen. nov., sp. nov., moderately halophilic strictly anaerobic fermenter bacterium from mud volcano of Taman peninsula.</title>
        <authorList>
            <person name="Frolova A."/>
            <person name="Merkel A.Y."/>
            <person name="Slobodkin A.I."/>
        </authorList>
    </citation>
    <scope>NUCLEOTIDE SEQUENCE [LARGE SCALE GENOMIC DNA]</scope>
    <source>
        <strain evidence="1 2">F-3ap</strain>
    </source>
</reference>